<evidence type="ECO:0000313" key="3">
    <source>
        <dbReference type="Proteomes" id="UP001289374"/>
    </source>
</evidence>
<keyword evidence="1" id="KW-0732">Signal</keyword>
<proteinExistence type="predicted"/>
<dbReference type="PANTHER" id="PTHR33710:SF71">
    <property type="entry name" value="ENDONUCLEASE_EXONUCLEASE_PHOSPHATASE DOMAIN-CONTAINING PROTEIN"/>
    <property type="match status" value="1"/>
</dbReference>
<gene>
    <name evidence="2" type="ORF">Sango_2487300</name>
</gene>
<reference evidence="2" key="2">
    <citation type="journal article" date="2024" name="Plant">
        <title>Genomic evolution and insights into agronomic trait innovations of Sesamum species.</title>
        <authorList>
            <person name="Miao H."/>
            <person name="Wang L."/>
            <person name="Qu L."/>
            <person name="Liu H."/>
            <person name="Sun Y."/>
            <person name="Le M."/>
            <person name="Wang Q."/>
            <person name="Wei S."/>
            <person name="Zheng Y."/>
            <person name="Lin W."/>
            <person name="Duan Y."/>
            <person name="Cao H."/>
            <person name="Xiong S."/>
            <person name="Wang X."/>
            <person name="Wei L."/>
            <person name="Li C."/>
            <person name="Ma Q."/>
            <person name="Ju M."/>
            <person name="Zhao R."/>
            <person name="Li G."/>
            <person name="Mu C."/>
            <person name="Tian Q."/>
            <person name="Mei H."/>
            <person name="Zhang T."/>
            <person name="Gao T."/>
            <person name="Zhang H."/>
        </authorList>
    </citation>
    <scope>NUCLEOTIDE SEQUENCE</scope>
    <source>
        <strain evidence="2">K16</strain>
    </source>
</reference>
<evidence type="ECO:0000256" key="1">
    <source>
        <dbReference type="SAM" id="SignalP"/>
    </source>
</evidence>
<dbReference type="PANTHER" id="PTHR33710">
    <property type="entry name" value="BNAC02G09200D PROTEIN"/>
    <property type="match status" value="1"/>
</dbReference>
<comment type="caution">
    <text evidence="2">The sequence shown here is derived from an EMBL/GenBank/DDBJ whole genome shotgun (WGS) entry which is preliminary data.</text>
</comment>
<sequence length="371" mass="42270">MMAGFKEALVLVPLWCIAKGVVPERAPTLVKGSWKRQRGLSVIEPTADRLQASKRRLQLVDEDSDVFSAEATDGGLVAIYRVIQQSRVVVSRESWELLRHLRKGGVEAFLQYLLDCDLQDLGFSGELFTWCNHREFPAKVRERRDRACGDRQWIDRFPEATVSNLPIACSDYVALILKCDVETEEGILRSKPKYHFEEVWLLSEEFSEVAEMVKKGRSTEELFGGRRSFGDRGGKLYGLKKGTATLGTQALERYRRKMERHDNIQRVSICRMDPRYPIYCTPMTPLSFLKRQGGNAVYPGHSPIARGSVWTENEFSKSTIVFSKKTPFPMRMELVTRLGVPMVDKHDKYLDFPAGFGASKWAVVDGIKDHI</sequence>
<reference evidence="2" key="1">
    <citation type="submission" date="2020-06" db="EMBL/GenBank/DDBJ databases">
        <authorList>
            <person name="Li T."/>
            <person name="Hu X."/>
            <person name="Zhang T."/>
            <person name="Song X."/>
            <person name="Zhang H."/>
            <person name="Dai N."/>
            <person name="Sheng W."/>
            <person name="Hou X."/>
            <person name="Wei L."/>
        </authorList>
    </citation>
    <scope>NUCLEOTIDE SEQUENCE</scope>
    <source>
        <strain evidence="2">K16</strain>
        <tissue evidence="2">Leaf</tissue>
    </source>
</reference>
<feature type="chain" id="PRO_5042000668" evidence="1">
    <location>
        <begin position="21"/>
        <end position="371"/>
    </location>
</feature>
<feature type="signal peptide" evidence="1">
    <location>
        <begin position="1"/>
        <end position="20"/>
    </location>
</feature>
<organism evidence="2 3">
    <name type="scientific">Sesamum angolense</name>
    <dbReference type="NCBI Taxonomy" id="2727404"/>
    <lineage>
        <taxon>Eukaryota</taxon>
        <taxon>Viridiplantae</taxon>
        <taxon>Streptophyta</taxon>
        <taxon>Embryophyta</taxon>
        <taxon>Tracheophyta</taxon>
        <taxon>Spermatophyta</taxon>
        <taxon>Magnoliopsida</taxon>
        <taxon>eudicotyledons</taxon>
        <taxon>Gunneridae</taxon>
        <taxon>Pentapetalae</taxon>
        <taxon>asterids</taxon>
        <taxon>lamiids</taxon>
        <taxon>Lamiales</taxon>
        <taxon>Pedaliaceae</taxon>
        <taxon>Sesamum</taxon>
    </lineage>
</organism>
<accession>A0AAE1W3Q6</accession>
<protein>
    <submittedName>
        <fullName evidence="2">Uncharacterized protein</fullName>
    </submittedName>
</protein>
<name>A0AAE1W3Q6_9LAMI</name>
<evidence type="ECO:0000313" key="2">
    <source>
        <dbReference type="EMBL" id="KAK4386167.1"/>
    </source>
</evidence>
<dbReference type="Proteomes" id="UP001289374">
    <property type="component" value="Unassembled WGS sequence"/>
</dbReference>
<keyword evidence="3" id="KW-1185">Reference proteome</keyword>
<dbReference type="AlphaFoldDB" id="A0AAE1W3Q6"/>
<dbReference type="EMBL" id="JACGWL010000015">
    <property type="protein sequence ID" value="KAK4386167.1"/>
    <property type="molecule type" value="Genomic_DNA"/>
</dbReference>